<evidence type="ECO:0000256" key="5">
    <source>
        <dbReference type="ARBA" id="ARBA00022840"/>
    </source>
</evidence>
<dbReference type="GO" id="GO:0004674">
    <property type="term" value="F:protein serine/threonine kinase activity"/>
    <property type="evidence" value="ECO:0007669"/>
    <property type="project" value="UniProtKB-KW"/>
</dbReference>
<dbReference type="Gene3D" id="1.10.510.10">
    <property type="entry name" value="Transferase(Phosphotransferase) domain 1"/>
    <property type="match status" value="1"/>
</dbReference>
<keyword evidence="2" id="KW-0808">Transferase</keyword>
<keyword evidence="1" id="KW-0723">Serine/threonine-protein kinase</keyword>
<comment type="caution">
    <text evidence="7">The sequence shown here is derived from an EMBL/GenBank/DDBJ whole genome shotgun (WGS) entry which is preliminary data.</text>
</comment>
<dbReference type="PROSITE" id="PS50011">
    <property type="entry name" value="PROTEIN_KINASE_DOM"/>
    <property type="match status" value="1"/>
</dbReference>
<dbReference type="OrthoDB" id="10047816at2759"/>
<dbReference type="InterPro" id="IPR011009">
    <property type="entry name" value="Kinase-like_dom_sf"/>
</dbReference>
<keyword evidence="5" id="KW-0067">ATP-binding</keyword>
<proteinExistence type="predicted"/>
<evidence type="ECO:0000256" key="3">
    <source>
        <dbReference type="ARBA" id="ARBA00022741"/>
    </source>
</evidence>
<keyword evidence="4" id="KW-0418">Kinase</keyword>
<organism evidence="7 8">
    <name type="scientific">Symbiodinium natans</name>
    <dbReference type="NCBI Taxonomy" id="878477"/>
    <lineage>
        <taxon>Eukaryota</taxon>
        <taxon>Sar</taxon>
        <taxon>Alveolata</taxon>
        <taxon>Dinophyceae</taxon>
        <taxon>Suessiales</taxon>
        <taxon>Symbiodiniaceae</taxon>
        <taxon>Symbiodinium</taxon>
    </lineage>
</organism>
<evidence type="ECO:0000256" key="1">
    <source>
        <dbReference type="ARBA" id="ARBA00022527"/>
    </source>
</evidence>
<keyword evidence="3" id="KW-0547">Nucleotide-binding</keyword>
<evidence type="ECO:0000313" key="8">
    <source>
        <dbReference type="Proteomes" id="UP000604046"/>
    </source>
</evidence>
<dbReference type="SUPFAM" id="SSF56112">
    <property type="entry name" value="Protein kinase-like (PK-like)"/>
    <property type="match status" value="1"/>
</dbReference>
<accession>A0A812M3T1</accession>
<dbReference type="GO" id="GO:0005524">
    <property type="term" value="F:ATP binding"/>
    <property type="evidence" value="ECO:0007669"/>
    <property type="project" value="UniProtKB-KW"/>
</dbReference>
<dbReference type="Pfam" id="PF00069">
    <property type="entry name" value="Pkinase"/>
    <property type="match status" value="1"/>
</dbReference>
<evidence type="ECO:0000313" key="7">
    <source>
        <dbReference type="EMBL" id="CAE7254896.1"/>
    </source>
</evidence>
<dbReference type="SMART" id="SM00220">
    <property type="entry name" value="S_TKc"/>
    <property type="match status" value="1"/>
</dbReference>
<protein>
    <submittedName>
        <fullName evidence="7">Gad8 protein</fullName>
    </submittedName>
</protein>
<evidence type="ECO:0000256" key="2">
    <source>
        <dbReference type="ARBA" id="ARBA00022679"/>
    </source>
</evidence>
<dbReference type="EMBL" id="CAJNDS010001313">
    <property type="protein sequence ID" value="CAE7254896.1"/>
    <property type="molecule type" value="Genomic_DNA"/>
</dbReference>
<dbReference type="PANTHER" id="PTHR24353">
    <property type="entry name" value="CYCLIC NUCLEOTIDE-DEPENDENT PROTEIN KINASE"/>
    <property type="match status" value="1"/>
</dbReference>
<reference evidence="7" key="1">
    <citation type="submission" date="2021-02" db="EMBL/GenBank/DDBJ databases">
        <authorList>
            <person name="Dougan E. K."/>
            <person name="Rhodes N."/>
            <person name="Thang M."/>
            <person name="Chan C."/>
        </authorList>
    </citation>
    <scope>NUCLEOTIDE SEQUENCE</scope>
</reference>
<dbReference type="Proteomes" id="UP000604046">
    <property type="component" value="Unassembled WGS sequence"/>
</dbReference>
<gene>
    <name evidence="7" type="primary">gad8</name>
    <name evidence="7" type="ORF">SNAT2548_LOCUS12924</name>
</gene>
<sequence>MSHTQTRWPLAYGLRAALPTGALDGWMEEIGGVGPQVLNKTNTLAGTPEYLAPEVIDYPHDHDMAVDWWALGVMVYELLAGQTPFHDEGIADPMARLLAIRRSQEEAMQDGICFPFHFPSKSKGFVQDLLRRCPDRLGCSGGARAVQSHDMFRLQKFNFQSLRARTLPSPFRPEVDIPQVGVDVEPDCCFTLELLVQAIALIERC</sequence>
<evidence type="ECO:0000259" key="6">
    <source>
        <dbReference type="PROSITE" id="PS50011"/>
    </source>
</evidence>
<dbReference type="AlphaFoldDB" id="A0A812M3T1"/>
<name>A0A812M3T1_9DINO</name>
<keyword evidence="8" id="KW-1185">Reference proteome</keyword>
<evidence type="ECO:0000256" key="4">
    <source>
        <dbReference type="ARBA" id="ARBA00022777"/>
    </source>
</evidence>
<feature type="domain" description="Protein kinase" evidence="6">
    <location>
        <begin position="1"/>
        <end position="152"/>
    </location>
</feature>
<dbReference type="InterPro" id="IPR000719">
    <property type="entry name" value="Prot_kinase_dom"/>
</dbReference>